<protein>
    <submittedName>
        <fullName evidence="1">Uncharacterized protein</fullName>
    </submittedName>
</protein>
<gene>
    <name evidence="1" type="ORF">ANCDUO_16673</name>
</gene>
<accession>A0A0C2CTT5</accession>
<dbReference type="OrthoDB" id="5875288at2759"/>
<dbReference type="Proteomes" id="UP000054047">
    <property type="component" value="Unassembled WGS sequence"/>
</dbReference>
<evidence type="ECO:0000313" key="1">
    <source>
        <dbReference type="EMBL" id="KIH53207.1"/>
    </source>
</evidence>
<proteinExistence type="predicted"/>
<dbReference type="AlphaFoldDB" id="A0A0C2CTT5"/>
<organism evidence="1 2">
    <name type="scientific">Ancylostoma duodenale</name>
    <dbReference type="NCBI Taxonomy" id="51022"/>
    <lineage>
        <taxon>Eukaryota</taxon>
        <taxon>Metazoa</taxon>
        <taxon>Ecdysozoa</taxon>
        <taxon>Nematoda</taxon>
        <taxon>Chromadorea</taxon>
        <taxon>Rhabditida</taxon>
        <taxon>Rhabditina</taxon>
        <taxon>Rhabditomorpha</taxon>
        <taxon>Strongyloidea</taxon>
        <taxon>Ancylostomatidae</taxon>
        <taxon>Ancylostomatinae</taxon>
        <taxon>Ancylostoma</taxon>
    </lineage>
</organism>
<sequence>MTTSLPLTPRSRDTSPTTLSINLVTTTTTPLRISSTSIIPRPAPVDRPWIKLAWPQEELTVPPIPPWMTTTTEKTMTTVRTSPTTTTKETIMATTTTIPVSSQQSQSPTTTIAWTTITATRTTIGAPSYTQTYRPMVWPPPPLASITSAGTTTSTREKRITAATTTPVAPNFSATTTMPVRSSITENIYPHDYSSRRQFNNICVRHFLGVQRLYALSAADPTWAARVLLGRTDVAAIRISGELLVTKCRQVTPTHVYTNHTINGTCYSLTPAIVDNDL</sequence>
<name>A0A0C2CTT5_9BILA</name>
<reference evidence="1 2" key="1">
    <citation type="submission" date="2013-12" db="EMBL/GenBank/DDBJ databases">
        <title>Draft genome of the parsitic nematode Ancylostoma duodenale.</title>
        <authorList>
            <person name="Mitreva M."/>
        </authorList>
    </citation>
    <scope>NUCLEOTIDE SEQUENCE [LARGE SCALE GENOMIC DNA]</scope>
    <source>
        <strain evidence="1 2">Zhejiang</strain>
    </source>
</reference>
<evidence type="ECO:0000313" key="2">
    <source>
        <dbReference type="Proteomes" id="UP000054047"/>
    </source>
</evidence>
<dbReference type="EMBL" id="KN741793">
    <property type="protein sequence ID" value="KIH53207.1"/>
    <property type="molecule type" value="Genomic_DNA"/>
</dbReference>
<keyword evidence="2" id="KW-1185">Reference proteome</keyword>